<dbReference type="AlphaFoldDB" id="A0A450SIA5"/>
<evidence type="ECO:0000259" key="3">
    <source>
        <dbReference type="Pfam" id="PF01551"/>
    </source>
</evidence>
<keyword evidence="2" id="KW-0732">Signal</keyword>
<evidence type="ECO:0000256" key="1">
    <source>
        <dbReference type="SAM" id="Coils"/>
    </source>
</evidence>
<keyword evidence="4" id="KW-0378">Hydrolase</keyword>
<dbReference type="Gene3D" id="2.70.70.10">
    <property type="entry name" value="Glucose Permease (Domain IIA)"/>
    <property type="match status" value="1"/>
</dbReference>
<evidence type="ECO:0000313" key="5">
    <source>
        <dbReference type="EMBL" id="VFJ56346.1"/>
    </source>
</evidence>
<evidence type="ECO:0000313" key="4">
    <source>
        <dbReference type="EMBL" id="VFJ53058.1"/>
    </source>
</evidence>
<proteinExistence type="predicted"/>
<dbReference type="InterPro" id="IPR050570">
    <property type="entry name" value="Cell_wall_metabolism_enzyme"/>
</dbReference>
<name>A0A450SIA5_9GAMM</name>
<feature type="coiled-coil region" evidence="1">
    <location>
        <begin position="82"/>
        <end position="116"/>
    </location>
</feature>
<gene>
    <name evidence="5" type="ORF">BECKFM1743A_GA0114220_101664</name>
    <name evidence="6" type="ORF">BECKFM1743B_GA0114221_101704</name>
    <name evidence="4" type="ORF">BECKFM1743C_GA0114222_101184</name>
</gene>
<evidence type="ECO:0000256" key="2">
    <source>
        <dbReference type="SAM" id="SignalP"/>
    </source>
</evidence>
<feature type="signal peptide" evidence="2">
    <location>
        <begin position="1"/>
        <end position="27"/>
    </location>
</feature>
<feature type="domain" description="M23ase beta-sheet core" evidence="3">
    <location>
        <begin position="286"/>
        <end position="379"/>
    </location>
</feature>
<dbReference type="GO" id="GO:0004222">
    <property type="term" value="F:metalloendopeptidase activity"/>
    <property type="evidence" value="ECO:0007669"/>
    <property type="project" value="TreeGrafter"/>
</dbReference>
<feature type="chain" id="PRO_5033432429" evidence="2">
    <location>
        <begin position="28"/>
        <end position="384"/>
    </location>
</feature>
<dbReference type="InterPro" id="IPR016047">
    <property type="entry name" value="M23ase_b-sheet_dom"/>
</dbReference>
<feature type="coiled-coil region" evidence="1">
    <location>
        <begin position="173"/>
        <end position="246"/>
    </location>
</feature>
<reference evidence="4" key="1">
    <citation type="submission" date="2019-02" db="EMBL/GenBank/DDBJ databases">
        <authorList>
            <person name="Gruber-Vodicka R. H."/>
            <person name="Seah K. B. B."/>
        </authorList>
    </citation>
    <scope>NUCLEOTIDE SEQUENCE</scope>
    <source>
        <strain evidence="5">BECK_BZ163</strain>
        <strain evidence="6">BECK_BZ164</strain>
        <strain evidence="4">BECK_BZ165</strain>
    </source>
</reference>
<protein>
    <submittedName>
        <fullName evidence="4">Septal ring factor EnvC, activator of murein hydrolases AmiA and AmiB</fullName>
    </submittedName>
</protein>
<organism evidence="4">
    <name type="scientific">Candidatus Kentrum sp. FM</name>
    <dbReference type="NCBI Taxonomy" id="2126340"/>
    <lineage>
        <taxon>Bacteria</taxon>
        <taxon>Pseudomonadati</taxon>
        <taxon>Pseudomonadota</taxon>
        <taxon>Gammaproteobacteria</taxon>
        <taxon>Candidatus Kentrum</taxon>
    </lineage>
</organism>
<dbReference type="PANTHER" id="PTHR21666:SF270">
    <property type="entry name" value="MUREIN HYDROLASE ACTIVATOR ENVC"/>
    <property type="match status" value="1"/>
</dbReference>
<dbReference type="EMBL" id="CAADFA010000118">
    <property type="protein sequence ID" value="VFJ53058.1"/>
    <property type="molecule type" value="Genomic_DNA"/>
</dbReference>
<dbReference type="EMBL" id="CAADEZ010000166">
    <property type="protein sequence ID" value="VFJ56346.1"/>
    <property type="molecule type" value="Genomic_DNA"/>
</dbReference>
<dbReference type="SUPFAM" id="SSF51261">
    <property type="entry name" value="Duplicated hybrid motif"/>
    <property type="match status" value="1"/>
</dbReference>
<evidence type="ECO:0000313" key="6">
    <source>
        <dbReference type="EMBL" id="VFK11180.1"/>
    </source>
</evidence>
<dbReference type="Pfam" id="PF01551">
    <property type="entry name" value="Peptidase_M23"/>
    <property type="match status" value="1"/>
</dbReference>
<dbReference type="Gene3D" id="6.10.250.3150">
    <property type="match status" value="1"/>
</dbReference>
<dbReference type="CDD" id="cd12797">
    <property type="entry name" value="M23_peptidase"/>
    <property type="match status" value="1"/>
</dbReference>
<dbReference type="InterPro" id="IPR011055">
    <property type="entry name" value="Dup_hybrid_motif"/>
</dbReference>
<sequence>MTFAYSARRNIVSLLLCITLGSFTTNALSTTVQTEAKAELTVIEKMIRAVSSRLGYARSERDIAEKKLRTTEIAIGRLAKESREIEFERRKQQKQLKELRRQRNRKTKELAMQRRDLARQILFSYAMGRQDYLKIFLNQEDPSKMARVLTYYRYFNRARAEQINETRLRLDRLGILEQEIDRKTLLLDELKRTKEQAGRNLKKLFERRKAVVAKIEGEISRDDRQLARLEQNKNRIEGLITNIRRESKPFENKKPFRNLRGRLEWPTVGLLLNDFGAKRDVGGLRWQGVRIAANTGQPVRAISHGRVVFADWLRGFGLLLIIDHGNGYMSLYGQNQSLYKQPGEQVETGEVIAGVGNSGAQGADGLYFEIRHQGRPRNPALWCR</sequence>
<dbReference type="FunFam" id="2.70.70.10:FF:000003">
    <property type="entry name" value="Murein hydrolase activator EnvC"/>
    <property type="match status" value="1"/>
</dbReference>
<dbReference type="PANTHER" id="PTHR21666">
    <property type="entry name" value="PEPTIDASE-RELATED"/>
    <property type="match status" value="1"/>
</dbReference>
<keyword evidence="1" id="KW-0175">Coiled coil</keyword>
<accession>A0A450SIA5</accession>
<dbReference type="EMBL" id="CAADFL010000170">
    <property type="protein sequence ID" value="VFK11180.1"/>
    <property type="molecule type" value="Genomic_DNA"/>
</dbReference>